<protein>
    <submittedName>
        <fullName evidence="2">Uncharacterized protein</fullName>
    </submittedName>
</protein>
<sequence>MLLSLTEDQLCLSTAISVVVFLYVVLLVLESSWRNIGVSWLTQVDCCFPHLVAERLTAAAVDKGSRDVSCLKDM</sequence>
<gene>
    <name evidence="2" type="ordered locus">VIT_05s0102g00190</name>
</gene>
<dbReference type="Proteomes" id="UP000009183">
    <property type="component" value="Chromosome 5"/>
</dbReference>
<evidence type="ECO:0000256" key="1">
    <source>
        <dbReference type="SAM" id="Phobius"/>
    </source>
</evidence>
<dbReference type="HOGENOM" id="CLU_2692854_0_0_1"/>
<organism evidence="2 3">
    <name type="scientific">Vitis vinifera</name>
    <name type="common">Grape</name>
    <dbReference type="NCBI Taxonomy" id="29760"/>
    <lineage>
        <taxon>Eukaryota</taxon>
        <taxon>Viridiplantae</taxon>
        <taxon>Streptophyta</taxon>
        <taxon>Embryophyta</taxon>
        <taxon>Tracheophyta</taxon>
        <taxon>Spermatophyta</taxon>
        <taxon>Magnoliopsida</taxon>
        <taxon>eudicotyledons</taxon>
        <taxon>Gunneridae</taxon>
        <taxon>Pentapetalae</taxon>
        <taxon>rosids</taxon>
        <taxon>Vitales</taxon>
        <taxon>Vitaceae</taxon>
        <taxon>Viteae</taxon>
        <taxon>Vitis</taxon>
    </lineage>
</organism>
<evidence type="ECO:0000313" key="3">
    <source>
        <dbReference type="Proteomes" id="UP000009183"/>
    </source>
</evidence>
<proteinExistence type="predicted"/>
<dbReference type="EMBL" id="FN596500">
    <property type="protein sequence ID" value="CCB59825.1"/>
    <property type="molecule type" value="Genomic_DNA"/>
</dbReference>
<evidence type="ECO:0000313" key="2">
    <source>
        <dbReference type="EMBL" id="CCB59825.1"/>
    </source>
</evidence>
<reference evidence="3" key="1">
    <citation type="journal article" date="2007" name="Nature">
        <title>The grapevine genome sequence suggests ancestral hexaploidization in major angiosperm phyla.</title>
        <authorList>
            <consortium name="The French-Italian Public Consortium for Grapevine Genome Characterization."/>
            <person name="Jaillon O."/>
            <person name="Aury J.-M."/>
            <person name="Noel B."/>
            <person name="Policriti A."/>
            <person name="Clepet C."/>
            <person name="Casagrande A."/>
            <person name="Choisne N."/>
            <person name="Aubourg S."/>
            <person name="Vitulo N."/>
            <person name="Jubin C."/>
            <person name="Vezzi A."/>
            <person name="Legeai F."/>
            <person name="Hugueney P."/>
            <person name="Dasilva C."/>
            <person name="Horner D."/>
            <person name="Mica E."/>
            <person name="Jublot D."/>
            <person name="Poulain J."/>
            <person name="Bruyere C."/>
            <person name="Billault A."/>
            <person name="Segurens B."/>
            <person name="Gouyvenoux M."/>
            <person name="Ugarte E."/>
            <person name="Cattonaro F."/>
            <person name="Anthouard V."/>
            <person name="Vico V."/>
            <person name="Del Fabbro C."/>
            <person name="Alaux M."/>
            <person name="Di Gaspero G."/>
            <person name="Dumas V."/>
            <person name="Felice N."/>
            <person name="Paillard S."/>
            <person name="Juman I."/>
            <person name="Moroldo M."/>
            <person name="Scalabrin S."/>
            <person name="Canaguier A."/>
            <person name="Le Clainche I."/>
            <person name="Malacrida G."/>
            <person name="Durand E."/>
            <person name="Pesole G."/>
            <person name="Laucou V."/>
            <person name="Chatelet P."/>
            <person name="Merdinoglu D."/>
            <person name="Delledonne M."/>
            <person name="Pezzotti M."/>
            <person name="Lecharny A."/>
            <person name="Scarpelli C."/>
            <person name="Artiguenave F."/>
            <person name="Pe M.E."/>
            <person name="Valle G."/>
            <person name="Morgante M."/>
            <person name="Caboche M."/>
            <person name="Adam-Blondon A.-F."/>
            <person name="Weissenbach J."/>
            <person name="Quetier F."/>
            <person name="Wincker P."/>
        </authorList>
    </citation>
    <scope>NUCLEOTIDE SEQUENCE [LARGE SCALE GENOMIC DNA]</scope>
    <source>
        <strain evidence="3">cv. Pinot noir / PN40024</strain>
    </source>
</reference>
<accession>F6HYR1</accession>
<dbReference type="PaxDb" id="29760-VIT_05s0102g00190.t01"/>
<keyword evidence="1" id="KW-0472">Membrane</keyword>
<dbReference type="AlphaFoldDB" id="F6HYR1"/>
<keyword evidence="1" id="KW-0812">Transmembrane</keyword>
<keyword evidence="1" id="KW-1133">Transmembrane helix</keyword>
<name>F6HYR1_VITVI</name>
<keyword evidence="3" id="KW-1185">Reference proteome</keyword>
<dbReference type="InParanoid" id="F6HYR1"/>
<feature type="transmembrane region" description="Helical" evidence="1">
    <location>
        <begin position="12"/>
        <end position="29"/>
    </location>
</feature>